<reference evidence="1" key="1">
    <citation type="submission" date="2023-02" db="EMBL/GenBank/DDBJ databases">
        <title>Genome of toxic invasive species Heracleum sosnowskyi carries increased number of genes despite the absence of recent whole-genome duplications.</title>
        <authorList>
            <person name="Schelkunov M."/>
            <person name="Shtratnikova V."/>
            <person name="Makarenko M."/>
            <person name="Klepikova A."/>
            <person name="Omelchenko D."/>
            <person name="Novikova G."/>
            <person name="Obukhova E."/>
            <person name="Bogdanov V."/>
            <person name="Penin A."/>
            <person name="Logacheva M."/>
        </authorList>
    </citation>
    <scope>NUCLEOTIDE SEQUENCE</scope>
    <source>
        <strain evidence="1">Hsosn_3</strain>
        <tissue evidence="1">Leaf</tissue>
    </source>
</reference>
<protein>
    <submittedName>
        <fullName evidence="1">Uncharacterized protein</fullName>
    </submittedName>
</protein>
<keyword evidence="2" id="KW-1185">Reference proteome</keyword>
<reference evidence="1" key="2">
    <citation type="submission" date="2023-05" db="EMBL/GenBank/DDBJ databases">
        <authorList>
            <person name="Schelkunov M.I."/>
        </authorList>
    </citation>
    <scope>NUCLEOTIDE SEQUENCE</scope>
    <source>
        <strain evidence="1">Hsosn_3</strain>
        <tissue evidence="1">Leaf</tissue>
    </source>
</reference>
<comment type="caution">
    <text evidence="1">The sequence shown here is derived from an EMBL/GenBank/DDBJ whole genome shotgun (WGS) entry which is preliminary data.</text>
</comment>
<dbReference type="Proteomes" id="UP001237642">
    <property type="component" value="Unassembled WGS sequence"/>
</dbReference>
<organism evidence="1 2">
    <name type="scientific">Heracleum sosnowskyi</name>
    <dbReference type="NCBI Taxonomy" id="360622"/>
    <lineage>
        <taxon>Eukaryota</taxon>
        <taxon>Viridiplantae</taxon>
        <taxon>Streptophyta</taxon>
        <taxon>Embryophyta</taxon>
        <taxon>Tracheophyta</taxon>
        <taxon>Spermatophyta</taxon>
        <taxon>Magnoliopsida</taxon>
        <taxon>eudicotyledons</taxon>
        <taxon>Gunneridae</taxon>
        <taxon>Pentapetalae</taxon>
        <taxon>asterids</taxon>
        <taxon>campanulids</taxon>
        <taxon>Apiales</taxon>
        <taxon>Apiaceae</taxon>
        <taxon>Apioideae</taxon>
        <taxon>apioid superclade</taxon>
        <taxon>Tordylieae</taxon>
        <taxon>Tordyliinae</taxon>
        <taxon>Heracleum</taxon>
    </lineage>
</organism>
<proteinExistence type="predicted"/>
<evidence type="ECO:0000313" key="2">
    <source>
        <dbReference type="Proteomes" id="UP001237642"/>
    </source>
</evidence>
<sequence>MGLGAIAEEFEEISEKDYLAGEQEAEKIQEVQGDDEEGMQLVEDIKMDVQNTLSSHSLSLSLDLDLDRNSHYIGKHQVVGAEMASGMSFGQIKELVKGVQTRGKWPEVESQGMDIIGLELLQIEFLNYYGD</sequence>
<evidence type="ECO:0000313" key="1">
    <source>
        <dbReference type="EMBL" id="KAK1353190.1"/>
    </source>
</evidence>
<name>A0AAD8LWI5_9APIA</name>
<accession>A0AAD8LWI5</accession>
<gene>
    <name evidence="1" type="ORF">POM88_052325</name>
</gene>
<dbReference type="AlphaFoldDB" id="A0AAD8LWI5"/>
<dbReference type="EMBL" id="JAUIZM010000013">
    <property type="protein sequence ID" value="KAK1353190.1"/>
    <property type="molecule type" value="Genomic_DNA"/>
</dbReference>